<keyword evidence="5" id="KW-0769">Symport</keyword>
<proteinExistence type="inferred from homology"/>
<dbReference type="PROSITE" id="PS50283">
    <property type="entry name" value="NA_SOLUT_SYMP_3"/>
    <property type="match status" value="1"/>
</dbReference>
<dbReference type="GO" id="GO:0005307">
    <property type="term" value="F:choline:sodium symporter activity"/>
    <property type="evidence" value="ECO:0007669"/>
    <property type="project" value="TreeGrafter"/>
</dbReference>
<keyword evidence="8" id="KW-0915">Sodium</keyword>
<organism evidence="16 17">
    <name type="scientific">Echinococcus canadensis</name>
    <dbReference type="NCBI Taxonomy" id="519352"/>
    <lineage>
        <taxon>Eukaryota</taxon>
        <taxon>Metazoa</taxon>
        <taxon>Spiralia</taxon>
        <taxon>Lophotrochozoa</taxon>
        <taxon>Platyhelminthes</taxon>
        <taxon>Cestoda</taxon>
        <taxon>Eucestoda</taxon>
        <taxon>Cyclophyllidea</taxon>
        <taxon>Taeniidae</taxon>
        <taxon>Echinococcus</taxon>
        <taxon>Echinococcus canadensis group</taxon>
    </lineage>
</organism>
<dbReference type="GO" id="GO:0008292">
    <property type="term" value="P:acetylcholine biosynthetic process"/>
    <property type="evidence" value="ECO:0007669"/>
    <property type="project" value="TreeGrafter"/>
</dbReference>
<dbReference type="FunFam" id="1.20.1730.10:FF:000008">
    <property type="entry name" value="High affinity choline transporter 1"/>
    <property type="match status" value="1"/>
</dbReference>
<keyword evidence="6" id="KW-0530">Neurotransmitter biosynthesis</keyword>
<evidence type="ECO:0000256" key="13">
    <source>
        <dbReference type="RuleBase" id="RU362091"/>
    </source>
</evidence>
<feature type="transmembrane region" description="Helical" evidence="15">
    <location>
        <begin position="246"/>
        <end position="263"/>
    </location>
</feature>
<dbReference type="InterPro" id="IPR038377">
    <property type="entry name" value="Na/Glc_symporter_sf"/>
</dbReference>
<comment type="similarity">
    <text evidence="2 13">Belongs to the sodium:solute symporter (SSF) (TC 2.A.21) family.</text>
</comment>
<evidence type="ECO:0000256" key="6">
    <source>
        <dbReference type="ARBA" id="ARBA00022979"/>
    </source>
</evidence>
<evidence type="ECO:0000256" key="11">
    <source>
        <dbReference type="ARBA" id="ARBA00023180"/>
    </source>
</evidence>
<dbReference type="Proteomes" id="UP000887562">
    <property type="component" value="Unplaced"/>
</dbReference>
<evidence type="ECO:0000256" key="12">
    <source>
        <dbReference type="ARBA" id="ARBA00023201"/>
    </source>
</evidence>
<evidence type="ECO:0000313" key="16">
    <source>
        <dbReference type="Proteomes" id="UP000887562"/>
    </source>
</evidence>
<feature type="transmembrane region" description="Helical" evidence="15">
    <location>
        <begin position="207"/>
        <end position="226"/>
    </location>
</feature>
<dbReference type="Gene3D" id="1.20.1730.10">
    <property type="entry name" value="Sodium/glucose cotransporter"/>
    <property type="match status" value="1"/>
</dbReference>
<dbReference type="GO" id="GO:0005886">
    <property type="term" value="C:plasma membrane"/>
    <property type="evidence" value="ECO:0007669"/>
    <property type="project" value="TreeGrafter"/>
</dbReference>
<keyword evidence="10 15" id="KW-0472">Membrane</keyword>
<feature type="transmembrane region" description="Helical" evidence="15">
    <location>
        <begin position="489"/>
        <end position="510"/>
    </location>
</feature>
<dbReference type="PANTHER" id="PTHR45897">
    <property type="entry name" value="HIGH-AFFINITY CHOLINE TRANSPORTER 1"/>
    <property type="match status" value="1"/>
</dbReference>
<feature type="transmembrane region" description="Helical" evidence="15">
    <location>
        <begin position="386"/>
        <end position="409"/>
    </location>
</feature>
<evidence type="ECO:0000256" key="15">
    <source>
        <dbReference type="SAM" id="Phobius"/>
    </source>
</evidence>
<feature type="transmembrane region" description="Helical" evidence="15">
    <location>
        <begin position="334"/>
        <end position="355"/>
    </location>
</feature>
<evidence type="ECO:0000256" key="14">
    <source>
        <dbReference type="SAM" id="MobiDB-lite"/>
    </source>
</evidence>
<evidence type="ECO:0000256" key="3">
    <source>
        <dbReference type="ARBA" id="ARBA00022448"/>
    </source>
</evidence>
<dbReference type="AlphaFoldDB" id="A0A915EXA0"/>
<keyword evidence="4 15" id="KW-0812">Transmembrane</keyword>
<feature type="transmembrane region" description="Helical" evidence="15">
    <location>
        <begin position="180"/>
        <end position="200"/>
    </location>
</feature>
<reference evidence="17" key="1">
    <citation type="submission" date="2022-11" db="UniProtKB">
        <authorList>
            <consortium name="WormBaseParasite"/>
        </authorList>
    </citation>
    <scope>IDENTIFICATION</scope>
</reference>
<evidence type="ECO:0000256" key="4">
    <source>
        <dbReference type="ARBA" id="ARBA00022692"/>
    </source>
</evidence>
<dbReference type="Pfam" id="PF00474">
    <property type="entry name" value="SSF"/>
    <property type="match status" value="1"/>
</dbReference>
<keyword evidence="16" id="KW-1185">Reference proteome</keyword>
<dbReference type="WBParaSite" id="maker-E.canG7_contigs_6592-snap-gene-0.21-mRNA-1">
    <property type="protein sequence ID" value="maker-E.canG7_contigs_6592-snap-gene-0.21-mRNA-1"/>
    <property type="gene ID" value="EcG7_05640"/>
</dbReference>
<feature type="compositionally biased region" description="Acidic residues" evidence="14">
    <location>
        <begin position="566"/>
        <end position="577"/>
    </location>
</feature>
<feature type="transmembrane region" description="Helical" evidence="15">
    <location>
        <begin position="144"/>
        <end position="174"/>
    </location>
</feature>
<evidence type="ECO:0000256" key="8">
    <source>
        <dbReference type="ARBA" id="ARBA00023053"/>
    </source>
</evidence>
<keyword evidence="3" id="KW-0813">Transport</keyword>
<keyword evidence="12" id="KW-0739">Sodium transport</keyword>
<evidence type="ECO:0000256" key="1">
    <source>
        <dbReference type="ARBA" id="ARBA00004141"/>
    </source>
</evidence>
<feature type="compositionally biased region" description="Polar residues" evidence="14">
    <location>
        <begin position="33"/>
        <end position="45"/>
    </location>
</feature>
<accession>A0A915EXA0</accession>
<evidence type="ECO:0000256" key="5">
    <source>
        <dbReference type="ARBA" id="ARBA00022847"/>
    </source>
</evidence>
<keyword evidence="7 15" id="KW-1133">Transmembrane helix</keyword>
<comment type="subcellular location">
    <subcellularLocation>
        <location evidence="1">Membrane</location>
        <topology evidence="1">Multi-pass membrane protein</topology>
    </subcellularLocation>
</comment>
<feature type="transmembrane region" description="Helical" evidence="15">
    <location>
        <begin position="96"/>
        <end position="118"/>
    </location>
</feature>
<feature type="transmembrane region" description="Helical" evidence="15">
    <location>
        <begin position="6"/>
        <end position="27"/>
    </location>
</feature>
<dbReference type="CDD" id="cd11474">
    <property type="entry name" value="SLC5sbd_CHT"/>
    <property type="match status" value="1"/>
</dbReference>
<dbReference type="InterPro" id="IPR001734">
    <property type="entry name" value="Na/solute_symporter"/>
</dbReference>
<feature type="region of interest" description="Disordered" evidence="14">
    <location>
        <begin position="33"/>
        <end position="52"/>
    </location>
</feature>
<feature type="transmembrane region" description="Helical" evidence="15">
    <location>
        <begin position="284"/>
        <end position="305"/>
    </location>
</feature>
<sequence length="671" mass="72827">MVSVNIPGVVGIICFYLFILGVGLWAARKSKKPSSATLNPQNTDTPEGGGMTDSEDVMLAGRDIGLFVGVFTMTATWVGGGYINGTAEAVYDPLQGLLLCQAPIGYALSLVVGGVFFAKKMRSLGYVTMLDPLQAKYGERMCGLLFIPALLGEIFWSAAILAALGATIAVVIGINGTTSVIVSACIAMLYTLFGGLYAVAYTDVVQLFCIFVGLWLSIPFAMTHPAVHSITTNSTRWIGSLSADDAAQYVDNLLMLILGGIPWQVYFQRVLSARTARGAQMLSYMASLGCLIMAIPSILIGAVAASTDWSATEYNGTLDNIIIPSERKLVLPLVLQYLCPPAVSFVGLGAVSAAVMSSADSSVFSAASMFAHNVVKALFPATSERCILFAMKGSILVVGGLACLLGIMIKSIYDLWFLSSDLVYVILFPQLISVLFIPFTNTYGSLAGFLVGLFLRLTSGEKTIGLPALFRYPGYDYEAGLQRAPVKTIAMLGSLVVNTLVSYLMHRLWLAGKLEGRRDFFRCMRREAQAPVNGHSIISDTKEIDAVKAVEVSIKQRDAVVKETEQEKEEEDEEEREAADAGVPLTTFEKGKTKPTKHPTATTLEGLLIVRKRYCIKTYDAVLTRRNDSGKSQGLRNRPDAHFHLHTQRRGTSYLPKSRLKFQLFTSSHEH</sequence>
<dbReference type="InterPro" id="IPR052244">
    <property type="entry name" value="Choline_transporter"/>
</dbReference>
<protein>
    <submittedName>
        <fullName evidence="17">High affinity choline transporter 1</fullName>
    </submittedName>
</protein>
<evidence type="ECO:0000313" key="17">
    <source>
        <dbReference type="WBParaSite" id="maker-E.canG7_contigs_6592-snap-gene-0.21-mRNA-1"/>
    </source>
</evidence>
<feature type="transmembrane region" description="Helical" evidence="15">
    <location>
        <begin position="64"/>
        <end position="84"/>
    </location>
</feature>
<dbReference type="PANTHER" id="PTHR45897:SF4">
    <property type="entry name" value="HIGH-AFFINITY CHOLINE TRANSPORTER 1"/>
    <property type="match status" value="1"/>
</dbReference>
<keyword evidence="11" id="KW-0325">Glycoprotein</keyword>
<name>A0A915EXA0_9CEST</name>
<feature type="region of interest" description="Disordered" evidence="14">
    <location>
        <begin position="561"/>
        <end position="581"/>
    </location>
</feature>
<evidence type="ECO:0000256" key="7">
    <source>
        <dbReference type="ARBA" id="ARBA00022989"/>
    </source>
</evidence>
<keyword evidence="9" id="KW-0406">Ion transport</keyword>
<evidence type="ECO:0000256" key="2">
    <source>
        <dbReference type="ARBA" id="ARBA00006434"/>
    </source>
</evidence>
<evidence type="ECO:0000256" key="9">
    <source>
        <dbReference type="ARBA" id="ARBA00023065"/>
    </source>
</evidence>
<evidence type="ECO:0000256" key="10">
    <source>
        <dbReference type="ARBA" id="ARBA00023136"/>
    </source>
</evidence>